<organism evidence="7 8">
    <name type="scientific">Piscinibacter gummiphilus</name>
    <dbReference type="NCBI Taxonomy" id="946333"/>
    <lineage>
        <taxon>Bacteria</taxon>
        <taxon>Pseudomonadati</taxon>
        <taxon>Pseudomonadota</taxon>
        <taxon>Betaproteobacteria</taxon>
        <taxon>Burkholderiales</taxon>
        <taxon>Sphaerotilaceae</taxon>
        <taxon>Piscinibacter</taxon>
    </lineage>
</organism>
<dbReference type="EMBL" id="CP015118">
    <property type="protein sequence ID" value="ARN18442.1"/>
    <property type="molecule type" value="Genomic_DNA"/>
</dbReference>
<dbReference type="AlphaFoldDB" id="A0A1W6L2F3"/>
<proteinExistence type="inferred from homology"/>
<evidence type="ECO:0000256" key="3">
    <source>
        <dbReference type="ARBA" id="ARBA00022763"/>
    </source>
</evidence>
<keyword evidence="5 6" id="KW-0234">DNA repair</keyword>
<protein>
    <recommendedName>
        <fullName evidence="6">Very short patch repair endonuclease</fullName>
        <ecNumber evidence="6">3.1.-.-</ecNumber>
    </recommendedName>
</protein>
<comment type="function">
    <text evidence="6">May nick specific sequences that contain T:G mispairs resulting from m5C-deamination.</text>
</comment>
<dbReference type="GO" id="GO:0004519">
    <property type="term" value="F:endonuclease activity"/>
    <property type="evidence" value="ECO:0007669"/>
    <property type="project" value="UniProtKB-KW"/>
</dbReference>
<dbReference type="EC" id="3.1.-.-" evidence="6"/>
<evidence type="ECO:0000313" key="7">
    <source>
        <dbReference type="EMBL" id="ARN18442.1"/>
    </source>
</evidence>
<evidence type="ECO:0000256" key="5">
    <source>
        <dbReference type="ARBA" id="ARBA00023204"/>
    </source>
</evidence>
<evidence type="ECO:0000313" key="8">
    <source>
        <dbReference type="Proteomes" id="UP000193427"/>
    </source>
</evidence>
<gene>
    <name evidence="7" type="ORF">A4W93_00080</name>
</gene>
<dbReference type="OrthoDB" id="9801520at2"/>
<comment type="similarity">
    <text evidence="6">Belongs to the vsr family.</text>
</comment>
<dbReference type="KEGG" id="rgu:A4W93_00080"/>
<evidence type="ECO:0000256" key="1">
    <source>
        <dbReference type="ARBA" id="ARBA00022722"/>
    </source>
</evidence>
<dbReference type="CDD" id="cd00221">
    <property type="entry name" value="Vsr"/>
    <property type="match status" value="1"/>
</dbReference>
<dbReference type="RefSeq" id="WP_085748676.1">
    <property type="nucleotide sequence ID" value="NZ_BSPR01000022.1"/>
</dbReference>
<evidence type="ECO:0000256" key="4">
    <source>
        <dbReference type="ARBA" id="ARBA00022801"/>
    </source>
</evidence>
<dbReference type="InterPro" id="IPR004603">
    <property type="entry name" value="DNA_mismatch_endonuc_vsr"/>
</dbReference>
<keyword evidence="8" id="KW-1185">Reference proteome</keyword>
<keyword evidence="3 6" id="KW-0227">DNA damage</keyword>
<evidence type="ECO:0000256" key="6">
    <source>
        <dbReference type="PIRNR" id="PIRNR018267"/>
    </source>
</evidence>
<dbReference type="SUPFAM" id="SSF52980">
    <property type="entry name" value="Restriction endonuclease-like"/>
    <property type="match status" value="1"/>
</dbReference>
<keyword evidence="1 6" id="KW-0540">Nuclease</keyword>
<keyword evidence="2 6" id="KW-0255">Endonuclease</keyword>
<sequence length="146" mass="16663">MTDTISRSARSELMGRVRQKDTKPEMVVRRILHSAGFRYVLHPGGLPGRPDIVFPRYGVVLFVHGCFWHGHDCRAGRAPSSNSSYWSTKIAENRCRDERKSRELQSLGWRVAVIWECETKGSLLKAHSSRWAALIKDEGISARTKR</sequence>
<dbReference type="NCBIfam" id="TIGR00632">
    <property type="entry name" value="vsr"/>
    <property type="match status" value="1"/>
</dbReference>
<dbReference type="GO" id="GO:0016787">
    <property type="term" value="F:hydrolase activity"/>
    <property type="evidence" value="ECO:0007669"/>
    <property type="project" value="UniProtKB-KW"/>
</dbReference>
<evidence type="ECO:0000256" key="2">
    <source>
        <dbReference type="ARBA" id="ARBA00022759"/>
    </source>
</evidence>
<name>A0A1W6L2F3_9BURK</name>
<dbReference type="GO" id="GO:0006298">
    <property type="term" value="P:mismatch repair"/>
    <property type="evidence" value="ECO:0007669"/>
    <property type="project" value="UniProtKB-UniRule"/>
</dbReference>
<dbReference type="PIRSF" id="PIRSF018267">
    <property type="entry name" value="VSR_endonuc"/>
    <property type="match status" value="1"/>
</dbReference>
<dbReference type="InterPro" id="IPR011335">
    <property type="entry name" value="Restrct_endonuc-II-like"/>
</dbReference>
<dbReference type="STRING" id="946333.A4W93_00080"/>
<keyword evidence="4 6" id="KW-0378">Hydrolase</keyword>
<reference evidence="7 8" key="1">
    <citation type="submission" date="2016-04" db="EMBL/GenBank/DDBJ databases">
        <title>Complete genome sequence of natural rubber-degrading, novel Gram-negative bacterium, Rhizobacter gummiphilus strain NS21.</title>
        <authorList>
            <person name="Tabata M."/>
            <person name="Kasai D."/>
            <person name="Fukuda M."/>
        </authorList>
    </citation>
    <scope>NUCLEOTIDE SEQUENCE [LARGE SCALE GENOMIC DNA]</scope>
    <source>
        <strain evidence="7 8">NS21</strain>
    </source>
</reference>
<dbReference type="Proteomes" id="UP000193427">
    <property type="component" value="Chromosome"/>
</dbReference>
<accession>A0A1W6L2F3</accession>
<dbReference type="Pfam" id="PF03852">
    <property type="entry name" value="Vsr"/>
    <property type="match status" value="1"/>
</dbReference>
<dbReference type="REBASE" id="201003">
    <property type="entry name" value="V.RguNS21ORF85P"/>
</dbReference>
<dbReference type="Gene3D" id="3.40.960.10">
    <property type="entry name" value="VSR Endonuclease"/>
    <property type="match status" value="1"/>
</dbReference>